<evidence type="ECO:0000259" key="1">
    <source>
        <dbReference type="Pfam" id="PF01206"/>
    </source>
</evidence>
<accession>A0A975UBL2</accession>
<gene>
    <name evidence="2" type="ORF">KNV97_07165</name>
</gene>
<reference evidence="2" key="1">
    <citation type="submission" date="2021-06" db="EMBL/GenBank/DDBJ databases">
        <title>Vibrio nov. sp., novel gut bacterium isolated from Yellow Sea oyster.</title>
        <authorList>
            <person name="Muhammad N."/>
            <person name="Nguyen T.H."/>
            <person name="Lee Y.-J."/>
            <person name="Ko J."/>
            <person name="Kim S.-G."/>
        </authorList>
    </citation>
    <scope>NUCLEOTIDE SEQUENCE</scope>
    <source>
        <strain evidence="2">OG9-811</strain>
    </source>
</reference>
<evidence type="ECO:0000313" key="3">
    <source>
        <dbReference type="Proteomes" id="UP000694232"/>
    </source>
</evidence>
<dbReference type="InterPro" id="IPR001455">
    <property type="entry name" value="TusA-like"/>
</dbReference>
<dbReference type="AlphaFoldDB" id="A0A975UBL2"/>
<feature type="domain" description="UPF0033" evidence="1">
    <location>
        <begin position="5"/>
        <end position="72"/>
    </location>
</feature>
<dbReference type="RefSeq" id="WP_218562795.1">
    <property type="nucleotide sequence ID" value="NZ_CP076643.1"/>
</dbReference>
<sequence>MEPNILDLRQQRCPMALLLAKRHTVQLDAGESTTILLSDPNSKRDIEAYLLRQPFTCQSDYADGYFSLYIVKERGSNV</sequence>
<protein>
    <submittedName>
        <fullName evidence="2">Sulfurtransferase TusA family protein</fullName>
    </submittedName>
</protein>
<dbReference type="EMBL" id="CP076643">
    <property type="protein sequence ID" value="QXO18066.1"/>
    <property type="molecule type" value="Genomic_DNA"/>
</dbReference>
<dbReference type="CDD" id="cd00291">
    <property type="entry name" value="SirA_YedF_YeeD"/>
    <property type="match status" value="1"/>
</dbReference>
<dbReference type="Proteomes" id="UP000694232">
    <property type="component" value="Chromosome 1"/>
</dbReference>
<keyword evidence="3" id="KW-1185">Reference proteome</keyword>
<evidence type="ECO:0000313" key="2">
    <source>
        <dbReference type="EMBL" id="QXO18066.1"/>
    </source>
</evidence>
<proteinExistence type="predicted"/>
<dbReference type="KEGG" id="vos:KNV97_07165"/>
<dbReference type="Pfam" id="PF01206">
    <property type="entry name" value="TusA"/>
    <property type="match status" value="1"/>
</dbReference>
<organism evidence="2 3">
    <name type="scientific">Vibrio ostreae</name>
    <dbReference type="NCBI Taxonomy" id="2841925"/>
    <lineage>
        <taxon>Bacteria</taxon>
        <taxon>Pseudomonadati</taxon>
        <taxon>Pseudomonadota</taxon>
        <taxon>Gammaproteobacteria</taxon>
        <taxon>Vibrionales</taxon>
        <taxon>Vibrionaceae</taxon>
        <taxon>Vibrio</taxon>
    </lineage>
</organism>
<name>A0A975UBL2_9VIBR</name>